<dbReference type="OrthoDB" id="5118203at2"/>
<dbReference type="NCBIfam" id="TIGR03083">
    <property type="entry name" value="maleylpyruvate isomerase family mycothiol-dependent enzyme"/>
    <property type="match status" value="1"/>
</dbReference>
<organism evidence="3 4">
    <name type="scientific">Pseudonocardia sediminis</name>
    <dbReference type="NCBI Taxonomy" id="1397368"/>
    <lineage>
        <taxon>Bacteria</taxon>
        <taxon>Bacillati</taxon>
        <taxon>Actinomycetota</taxon>
        <taxon>Actinomycetes</taxon>
        <taxon>Pseudonocardiales</taxon>
        <taxon>Pseudonocardiaceae</taxon>
        <taxon>Pseudonocardia</taxon>
    </lineage>
</organism>
<keyword evidence="3" id="KW-0413">Isomerase</keyword>
<proteinExistence type="predicted"/>
<dbReference type="GO" id="GO:0046872">
    <property type="term" value="F:metal ion binding"/>
    <property type="evidence" value="ECO:0007669"/>
    <property type="project" value="InterPro"/>
</dbReference>
<evidence type="ECO:0000259" key="2">
    <source>
        <dbReference type="Pfam" id="PF11716"/>
    </source>
</evidence>
<dbReference type="InterPro" id="IPR034660">
    <property type="entry name" value="DinB/YfiT-like"/>
</dbReference>
<dbReference type="EMBL" id="SHKL01000001">
    <property type="protein sequence ID" value="RZT87030.1"/>
    <property type="molecule type" value="Genomic_DNA"/>
</dbReference>
<evidence type="ECO:0000313" key="4">
    <source>
        <dbReference type="Proteomes" id="UP000291591"/>
    </source>
</evidence>
<dbReference type="InterPro" id="IPR024344">
    <property type="entry name" value="MDMPI_metal-binding"/>
</dbReference>
<reference evidence="3 4" key="1">
    <citation type="submission" date="2019-02" db="EMBL/GenBank/DDBJ databases">
        <title>Sequencing the genomes of 1000 actinobacteria strains.</title>
        <authorList>
            <person name="Klenk H.-P."/>
        </authorList>
    </citation>
    <scope>NUCLEOTIDE SEQUENCE [LARGE SCALE GENOMIC DNA]</scope>
    <source>
        <strain evidence="3 4">DSM 45779</strain>
    </source>
</reference>
<name>A0A4V2FR37_PSEST</name>
<keyword evidence="4" id="KW-1185">Reference proteome</keyword>
<accession>A0A4V2FR37</accession>
<dbReference type="RefSeq" id="WP_130291233.1">
    <property type="nucleotide sequence ID" value="NZ_SHKL01000001.1"/>
</dbReference>
<sequence length="243" mass="26188">MEDSLDWAGDGAAHLRGLMTRMGEEAFTRPSLLPGWTRAHVLTHIARNADAMVNLLKWAKTGTETPAYVSREQRDADIEAGSHRTPDEIRADVIASSDRLADAVRAMPKDKWKALVRGPQGTELPVYGVIWGRAREVWIHAVDLDVGASFEDMPVPMLAVLIDDVGARLGTLPGCPEMTLEDSDSGRSVHVGPGPDGPDGPARDLGTVRGRGHELAAWLLGRSKGKALRTSDGARPGPLPSWL</sequence>
<feature type="domain" description="Mycothiol-dependent maleylpyruvate isomerase metal-binding" evidence="2">
    <location>
        <begin position="11"/>
        <end position="144"/>
    </location>
</feature>
<dbReference type="Proteomes" id="UP000291591">
    <property type="component" value="Unassembled WGS sequence"/>
</dbReference>
<dbReference type="InterPro" id="IPR017517">
    <property type="entry name" value="Maleyloyr_isom"/>
</dbReference>
<feature type="region of interest" description="Disordered" evidence="1">
    <location>
        <begin position="180"/>
        <end position="207"/>
    </location>
</feature>
<gene>
    <name evidence="3" type="ORF">EV383_3936</name>
</gene>
<comment type="caution">
    <text evidence="3">The sequence shown here is derived from an EMBL/GenBank/DDBJ whole genome shotgun (WGS) entry which is preliminary data.</text>
</comment>
<dbReference type="SUPFAM" id="SSF55718">
    <property type="entry name" value="SCP-like"/>
    <property type="match status" value="1"/>
</dbReference>
<evidence type="ECO:0000256" key="1">
    <source>
        <dbReference type="SAM" id="MobiDB-lite"/>
    </source>
</evidence>
<keyword evidence="3" id="KW-0670">Pyruvate</keyword>
<evidence type="ECO:0000313" key="3">
    <source>
        <dbReference type="EMBL" id="RZT87030.1"/>
    </source>
</evidence>
<protein>
    <submittedName>
        <fullName evidence="3">Maleylpyruvate isomerase</fullName>
    </submittedName>
</protein>
<dbReference type="Gene3D" id="3.30.1050.20">
    <property type="match status" value="1"/>
</dbReference>
<dbReference type="SUPFAM" id="SSF109854">
    <property type="entry name" value="DinB/YfiT-like putative metalloenzymes"/>
    <property type="match status" value="1"/>
</dbReference>
<dbReference type="Gene3D" id="1.20.120.450">
    <property type="entry name" value="dinb family like domain"/>
    <property type="match status" value="1"/>
</dbReference>
<dbReference type="InterPro" id="IPR036527">
    <property type="entry name" value="SCP2_sterol-bd_dom_sf"/>
</dbReference>
<dbReference type="Pfam" id="PF11716">
    <property type="entry name" value="MDMPI_N"/>
    <property type="match status" value="1"/>
</dbReference>
<dbReference type="GO" id="GO:0016853">
    <property type="term" value="F:isomerase activity"/>
    <property type="evidence" value="ECO:0007669"/>
    <property type="project" value="UniProtKB-KW"/>
</dbReference>
<dbReference type="AlphaFoldDB" id="A0A4V2FR37"/>